<evidence type="ECO:0000256" key="2">
    <source>
        <dbReference type="ARBA" id="ARBA00023002"/>
    </source>
</evidence>
<dbReference type="CDD" id="cd24146">
    <property type="entry name" value="nat-AmDH_N_like"/>
    <property type="match status" value="1"/>
</dbReference>
<reference evidence="5 6" key="1">
    <citation type="journal article" date="2016" name="Microbiol. Immunol.">
        <title>Complete genome sequence of Streptococcus troglodytae TKU31 isolated from the oral cavity of a chimpanzee (Pan troglodytes).</title>
        <authorList>
            <person name="Okamoto M."/>
            <person name="Naito M."/>
            <person name="Miyanohara M."/>
            <person name="Imai S."/>
            <person name="Nomura Y."/>
            <person name="Saito W."/>
            <person name="Momoi Y."/>
            <person name="Takada K."/>
            <person name="Miyabe-Nishiwaki T."/>
            <person name="Tomonaga M."/>
            <person name="Hanada N."/>
        </authorList>
    </citation>
    <scope>NUCLEOTIDE SEQUENCE [LARGE SCALE GENOMIC DNA]</scope>
    <source>
        <strain evidence="6">TKU 31</strain>
    </source>
</reference>
<dbReference type="EMBL" id="AP014612">
    <property type="protein sequence ID" value="BAQ24851.1"/>
    <property type="molecule type" value="Genomic_DNA"/>
</dbReference>
<dbReference type="AlphaFoldDB" id="A0A1L7LKZ9"/>
<dbReference type="Proteomes" id="UP000217758">
    <property type="component" value="Chromosome"/>
</dbReference>
<dbReference type="GO" id="GO:0008839">
    <property type="term" value="F:4-hydroxy-tetrahydrodipicolinate reductase"/>
    <property type="evidence" value="ECO:0007669"/>
    <property type="project" value="InterPro"/>
</dbReference>
<dbReference type="SUPFAM" id="SSF51735">
    <property type="entry name" value="NAD(P)-binding Rossmann-fold domains"/>
    <property type="match status" value="1"/>
</dbReference>
<evidence type="ECO:0000259" key="4">
    <source>
        <dbReference type="Pfam" id="PF19328"/>
    </source>
</evidence>
<dbReference type="GO" id="GO:0009089">
    <property type="term" value="P:lysine biosynthetic process via diaminopimelate"/>
    <property type="evidence" value="ECO:0007669"/>
    <property type="project" value="InterPro"/>
</dbReference>
<keyword evidence="6" id="KW-1185">Reference proteome</keyword>
<keyword evidence="2" id="KW-0560">Oxidoreductase</keyword>
<gene>
    <name evidence="5" type="ORF">SRT_15900</name>
</gene>
<dbReference type="Gene3D" id="3.40.50.720">
    <property type="entry name" value="NAD(P)-binding Rossmann-like Domain"/>
    <property type="match status" value="1"/>
</dbReference>
<accession>A0A1L7LKZ9</accession>
<protein>
    <submittedName>
        <fullName evidence="5">Dihydrodipicolinate reductase</fullName>
    </submittedName>
</protein>
<evidence type="ECO:0000313" key="6">
    <source>
        <dbReference type="Proteomes" id="UP000217758"/>
    </source>
</evidence>
<proteinExistence type="predicted"/>
<dbReference type="Pfam" id="PF19328">
    <property type="entry name" value="DAP_DH_C"/>
    <property type="match status" value="1"/>
</dbReference>
<sequence>MRNAKIRAVQYGCGKMSKVILNYLVDHGVEIVGAIDKNPAVVGQDIGDFADFGYKTGIIISDKADQVFDNCDADIAIVTIFSYMPEMYEFYETAIKHGVNVISTCEEAIYPWTTSPSETNRLDKLAKENHVTIMGSGMQDIYWINMPCLAMAGMNKIKKVRGVVSYNVEDYGLALAEAHGVGYDSERFERDIASAESLPSYMWNAAEAICSKMNWTIQSISQKSVPYTLDEDVYSETLGRTIPAGQVTGMSAVTKVQTHQGIDLEVECIGKVYRQDDGDMCDWEITGEPALIFSVNKPDTVALTCGTIVNRIPTVLDAPAGYITSEKARLITYPSYPLHTYIEK</sequence>
<dbReference type="InterPro" id="IPR045760">
    <property type="entry name" value="DAP_DH_C"/>
</dbReference>
<dbReference type="KEGG" id="strg:SRT_15900"/>
<feature type="domain" description="2,4-diaminopentanoate dehydrogenase C-terminal" evidence="4">
    <location>
        <begin position="152"/>
        <end position="324"/>
    </location>
</feature>
<dbReference type="InterPro" id="IPR000846">
    <property type="entry name" value="DapB_N"/>
</dbReference>
<evidence type="ECO:0000313" key="5">
    <source>
        <dbReference type="EMBL" id="BAQ24851.1"/>
    </source>
</evidence>
<feature type="domain" description="Dihydrodipicolinate reductase N-terminal" evidence="3">
    <location>
        <begin position="11"/>
        <end position="103"/>
    </location>
</feature>
<dbReference type="Pfam" id="PF01113">
    <property type="entry name" value="DapB_N"/>
    <property type="match status" value="1"/>
</dbReference>
<keyword evidence="1" id="KW-0521">NADP</keyword>
<name>A0A1L7LKZ9_9STRE</name>
<dbReference type="RefSeq" id="WP_128833668.1">
    <property type="nucleotide sequence ID" value="NZ_AP014612.1"/>
</dbReference>
<dbReference type="InterPro" id="IPR036291">
    <property type="entry name" value="NAD(P)-bd_dom_sf"/>
</dbReference>
<evidence type="ECO:0000256" key="1">
    <source>
        <dbReference type="ARBA" id="ARBA00022857"/>
    </source>
</evidence>
<evidence type="ECO:0000259" key="3">
    <source>
        <dbReference type="Pfam" id="PF01113"/>
    </source>
</evidence>
<organism evidence="5 6">
    <name type="scientific">Streptococcus troglodytae</name>
    <dbReference type="NCBI Taxonomy" id="1111760"/>
    <lineage>
        <taxon>Bacteria</taxon>
        <taxon>Bacillati</taxon>
        <taxon>Bacillota</taxon>
        <taxon>Bacilli</taxon>
        <taxon>Lactobacillales</taxon>
        <taxon>Streptococcaceae</taxon>
        <taxon>Streptococcus</taxon>
    </lineage>
</organism>